<keyword evidence="3" id="KW-1185">Reference proteome</keyword>
<proteinExistence type="predicted"/>
<protein>
    <submittedName>
        <fullName evidence="2">Uncharacterized protein</fullName>
    </submittedName>
</protein>
<dbReference type="EMBL" id="BAABGZ010000013">
    <property type="protein sequence ID" value="GAA4351338.1"/>
    <property type="molecule type" value="Genomic_DNA"/>
</dbReference>
<gene>
    <name evidence="2" type="ORF">GCM10023185_09890</name>
</gene>
<accession>A0ABP8I4N7</accession>
<evidence type="ECO:0000313" key="3">
    <source>
        <dbReference type="Proteomes" id="UP001501153"/>
    </source>
</evidence>
<sequence>MNTRKLLLSLLLGIVFWLLAALFVRYAGRYFFTGHPVRLLVLFAATLPLSGLFILIAKGLLRLSPPELYDSAVVMTGIATLLDGLALTFRQSLYGESSGVVLLGAAWILWGGAAAWRWRMAC</sequence>
<reference evidence="3" key="1">
    <citation type="journal article" date="2019" name="Int. J. Syst. Evol. Microbiol.">
        <title>The Global Catalogue of Microorganisms (GCM) 10K type strain sequencing project: providing services to taxonomists for standard genome sequencing and annotation.</title>
        <authorList>
            <consortium name="The Broad Institute Genomics Platform"/>
            <consortium name="The Broad Institute Genome Sequencing Center for Infectious Disease"/>
            <person name="Wu L."/>
            <person name="Ma J."/>
        </authorList>
    </citation>
    <scope>NUCLEOTIDE SEQUENCE [LARGE SCALE GENOMIC DNA]</scope>
    <source>
        <strain evidence="3">JCM 17923</strain>
    </source>
</reference>
<dbReference type="RefSeq" id="WP_345234404.1">
    <property type="nucleotide sequence ID" value="NZ_BAABGZ010000013.1"/>
</dbReference>
<keyword evidence="1" id="KW-0812">Transmembrane</keyword>
<feature type="transmembrane region" description="Helical" evidence="1">
    <location>
        <begin position="99"/>
        <end position="118"/>
    </location>
</feature>
<evidence type="ECO:0000313" key="2">
    <source>
        <dbReference type="EMBL" id="GAA4351338.1"/>
    </source>
</evidence>
<comment type="caution">
    <text evidence="2">The sequence shown here is derived from an EMBL/GenBank/DDBJ whole genome shotgun (WGS) entry which is preliminary data.</text>
</comment>
<feature type="transmembrane region" description="Helical" evidence="1">
    <location>
        <begin position="39"/>
        <end position="61"/>
    </location>
</feature>
<organism evidence="2 3">
    <name type="scientific">Hymenobacter saemangeumensis</name>
    <dbReference type="NCBI Taxonomy" id="1084522"/>
    <lineage>
        <taxon>Bacteria</taxon>
        <taxon>Pseudomonadati</taxon>
        <taxon>Bacteroidota</taxon>
        <taxon>Cytophagia</taxon>
        <taxon>Cytophagales</taxon>
        <taxon>Hymenobacteraceae</taxon>
        <taxon>Hymenobacter</taxon>
    </lineage>
</organism>
<evidence type="ECO:0000256" key="1">
    <source>
        <dbReference type="SAM" id="Phobius"/>
    </source>
</evidence>
<keyword evidence="1" id="KW-0472">Membrane</keyword>
<feature type="transmembrane region" description="Helical" evidence="1">
    <location>
        <begin position="68"/>
        <end position="87"/>
    </location>
</feature>
<dbReference type="Proteomes" id="UP001501153">
    <property type="component" value="Unassembled WGS sequence"/>
</dbReference>
<name>A0ABP8I4N7_9BACT</name>
<keyword evidence="1" id="KW-1133">Transmembrane helix</keyword>